<name>A0A2W5FRK1_9BURK</name>
<proteinExistence type="predicted"/>
<dbReference type="EMBL" id="QFOD01000002">
    <property type="protein sequence ID" value="PZP35686.1"/>
    <property type="molecule type" value="Genomic_DNA"/>
</dbReference>
<dbReference type="InterPro" id="IPR013424">
    <property type="entry name" value="Ice-binding_C"/>
</dbReference>
<dbReference type="Pfam" id="PF07589">
    <property type="entry name" value="PEP-CTERM"/>
    <property type="match status" value="1"/>
</dbReference>
<dbReference type="GO" id="GO:0030246">
    <property type="term" value="F:carbohydrate binding"/>
    <property type="evidence" value="ECO:0007669"/>
    <property type="project" value="InterPro"/>
</dbReference>
<dbReference type="GO" id="GO:0000272">
    <property type="term" value="P:polysaccharide catabolic process"/>
    <property type="evidence" value="ECO:0007669"/>
    <property type="project" value="InterPro"/>
</dbReference>
<dbReference type="InterPro" id="IPR002102">
    <property type="entry name" value="Cohesin_dom"/>
</dbReference>
<feature type="domain" description="Ice-binding protein C-terminal" evidence="3">
    <location>
        <begin position="162"/>
        <end position="185"/>
    </location>
</feature>
<feature type="chain" id="PRO_5015892319" evidence="1">
    <location>
        <begin position="25"/>
        <end position="189"/>
    </location>
</feature>
<feature type="domain" description="Cohesin" evidence="2">
    <location>
        <begin position="27"/>
        <end position="160"/>
    </location>
</feature>
<reference evidence="4 5" key="1">
    <citation type="submission" date="2017-08" db="EMBL/GenBank/DDBJ databases">
        <title>Infants hospitalized years apart are colonized by the same room-sourced microbial strains.</title>
        <authorList>
            <person name="Brooks B."/>
            <person name="Olm M.R."/>
            <person name="Firek B.A."/>
            <person name="Baker R."/>
            <person name="Thomas B.C."/>
            <person name="Morowitz M.J."/>
            <person name="Banfield J.F."/>
        </authorList>
    </citation>
    <scope>NUCLEOTIDE SEQUENCE [LARGE SCALE GENOMIC DNA]</scope>
    <source>
        <strain evidence="4">S2_012_000_R2_81</strain>
    </source>
</reference>
<evidence type="ECO:0000259" key="2">
    <source>
        <dbReference type="Pfam" id="PF00963"/>
    </source>
</evidence>
<dbReference type="Pfam" id="PF00963">
    <property type="entry name" value="Cohesin"/>
    <property type="match status" value="1"/>
</dbReference>
<dbReference type="SUPFAM" id="SSF49384">
    <property type="entry name" value="Carbohydrate-binding domain"/>
    <property type="match status" value="1"/>
</dbReference>
<dbReference type="AlphaFoldDB" id="A0A2W5FRK1"/>
<dbReference type="InterPro" id="IPR008965">
    <property type="entry name" value="CBM2/CBM3_carb-bd_dom_sf"/>
</dbReference>
<keyword evidence="1" id="KW-0732">Signal</keyword>
<dbReference type="CDD" id="cd08547">
    <property type="entry name" value="Type_II_cohesin"/>
    <property type="match status" value="1"/>
</dbReference>
<evidence type="ECO:0000256" key="1">
    <source>
        <dbReference type="SAM" id="SignalP"/>
    </source>
</evidence>
<dbReference type="Proteomes" id="UP000249633">
    <property type="component" value="Unassembled WGS sequence"/>
</dbReference>
<evidence type="ECO:0000313" key="5">
    <source>
        <dbReference type="Proteomes" id="UP000249633"/>
    </source>
</evidence>
<gene>
    <name evidence="4" type="ORF">DI603_02610</name>
</gene>
<dbReference type="NCBIfam" id="TIGR02595">
    <property type="entry name" value="PEP_CTERM"/>
    <property type="match status" value="1"/>
</dbReference>
<dbReference type="Gene3D" id="2.60.40.680">
    <property type="match status" value="1"/>
</dbReference>
<organism evidence="4 5">
    <name type="scientific">Roseateles depolymerans</name>
    <dbReference type="NCBI Taxonomy" id="76731"/>
    <lineage>
        <taxon>Bacteria</taxon>
        <taxon>Pseudomonadati</taxon>
        <taxon>Pseudomonadota</taxon>
        <taxon>Betaproteobacteria</taxon>
        <taxon>Burkholderiales</taxon>
        <taxon>Sphaerotilaceae</taxon>
        <taxon>Roseateles</taxon>
    </lineage>
</organism>
<evidence type="ECO:0000313" key="4">
    <source>
        <dbReference type="EMBL" id="PZP35686.1"/>
    </source>
</evidence>
<sequence>MASSKVRLISALLGLSALAAPAFADPTVSVSSVSPVTLGSGVDVQLLVSGVSDLFAYQLAFNFDPTVLQVGSVTEGAFLGTGGETTWFGGATDNATGSVSFIINSLNGAVPGVNGSGVLATIHFDTVGAGTSSISFSETTLLDSTITAIATQSVAGSVTVSAVPEPSSYLLMALGAAGLAVWRRRQFGA</sequence>
<feature type="signal peptide" evidence="1">
    <location>
        <begin position="1"/>
        <end position="24"/>
    </location>
</feature>
<protein>
    <submittedName>
        <fullName evidence="4">PEP-CTERM sorting domain-containing protein</fullName>
    </submittedName>
</protein>
<evidence type="ECO:0000259" key="3">
    <source>
        <dbReference type="Pfam" id="PF07589"/>
    </source>
</evidence>
<accession>A0A2W5FRK1</accession>
<comment type="caution">
    <text evidence="4">The sequence shown here is derived from an EMBL/GenBank/DDBJ whole genome shotgun (WGS) entry which is preliminary data.</text>
</comment>